<dbReference type="KEGG" id="chq:AQ619_04795"/>
<dbReference type="Proteomes" id="UP000056905">
    <property type="component" value="Chromosome"/>
</dbReference>
<proteinExistence type="predicted"/>
<dbReference type="STRING" id="69395.AQ619_04795"/>
<evidence type="ECO:0000313" key="1">
    <source>
        <dbReference type="EMBL" id="ALL12728.1"/>
    </source>
</evidence>
<name>A0A0P0NXC5_9CAUL</name>
<dbReference type="RefSeq" id="WP_062145017.1">
    <property type="nucleotide sequence ID" value="NZ_CP013002.1"/>
</dbReference>
<evidence type="ECO:0000313" key="2">
    <source>
        <dbReference type="Proteomes" id="UP000056905"/>
    </source>
</evidence>
<organism evidence="1 2">
    <name type="scientific">Caulobacter henricii</name>
    <dbReference type="NCBI Taxonomy" id="69395"/>
    <lineage>
        <taxon>Bacteria</taxon>
        <taxon>Pseudomonadati</taxon>
        <taxon>Pseudomonadota</taxon>
        <taxon>Alphaproteobacteria</taxon>
        <taxon>Caulobacterales</taxon>
        <taxon>Caulobacteraceae</taxon>
        <taxon>Caulobacter</taxon>
    </lineage>
</organism>
<dbReference type="OrthoDB" id="9906227at2"/>
<dbReference type="EMBL" id="CP013002">
    <property type="protein sequence ID" value="ALL12728.1"/>
    <property type="molecule type" value="Genomic_DNA"/>
</dbReference>
<gene>
    <name evidence="1" type="ORF">AQ619_04795</name>
</gene>
<keyword evidence="2" id="KW-1185">Reference proteome</keyword>
<dbReference type="AlphaFoldDB" id="A0A0P0NXC5"/>
<reference evidence="1 2" key="1">
    <citation type="submission" date="2015-10" db="EMBL/GenBank/DDBJ databases">
        <title>Conservation of the essential genome among Caulobacter and Brevundimonas species.</title>
        <authorList>
            <person name="Scott D."/>
            <person name="Ely B."/>
        </authorList>
    </citation>
    <scope>NUCLEOTIDE SEQUENCE [LARGE SCALE GENOMIC DNA]</scope>
    <source>
        <strain evidence="1 2">CB4</strain>
    </source>
</reference>
<sequence>MTTAAVEDLVLGPRMISFCRISREGAAAANDHDDEEGSVLMTLRSLASGEVIGWADTDLDGQTARLETHGTDELQVTYELIQLSGAWLIETAKARGLVLFAWGQEPTPVVVPMDVFEL</sequence>
<protein>
    <submittedName>
        <fullName evidence="1">Uncharacterized protein</fullName>
    </submittedName>
</protein>
<accession>A0A0P0NXC5</accession>